<reference evidence="1 2" key="1">
    <citation type="journal article" date="2019" name="Plant Biotechnol. J.">
        <title>The red bayberry genome and genetic basis of sex determination.</title>
        <authorList>
            <person name="Jia H.M."/>
            <person name="Jia H.J."/>
            <person name="Cai Q.L."/>
            <person name="Wang Y."/>
            <person name="Zhao H.B."/>
            <person name="Yang W.F."/>
            <person name="Wang G.Y."/>
            <person name="Li Y.H."/>
            <person name="Zhan D.L."/>
            <person name="Shen Y.T."/>
            <person name="Niu Q.F."/>
            <person name="Chang L."/>
            <person name="Qiu J."/>
            <person name="Zhao L."/>
            <person name="Xie H.B."/>
            <person name="Fu W.Y."/>
            <person name="Jin J."/>
            <person name="Li X.W."/>
            <person name="Jiao Y."/>
            <person name="Zhou C.C."/>
            <person name="Tu T."/>
            <person name="Chai C.Y."/>
            <person name="Gao J.L."/>
            <person name="Fan L.J."/>
            <person name="van de Weg E."/>
            <person name="Wang J.Y."/>
            <person name="Gao Z.S."/>
        </authorList>
    </citation>
    <scope>NUCLEOTIDE SEQUENCE [LARGE SCALE GENOMIC DNA]</scope>
    <source>
        <tissue evidence="1">Leaves</tissue>
    </source>
</reference>
<protein>
    <submittedName>
        <fullName evidence="1">Ribonuclease 2</fullName>
    </submittedName>
</protein>
<name>A0A6A1WSH0_9ROSI</name>
<dbReference type="InterPro" id="IPR036430">
    <property type="entry name" value="RNase_T2-like_sf"/>
</dbReference>
<dbReference type="EMBL" id="RXIC02000019">
    <property type="protein sequence ID" value="KAB1226738.1"/>
    <property type="molecule type" value="Genomic_DNA"/>
</dbReference>
<accession>A0A6A1WSH0</accession>
<dbReference type="Proteomes" id="UP000516437">
    <property type="component" value="Chromosome 1"/>
</dbReference>
<dbReference type="Gene3D" id="3.90.730.10">
    <property type="entry name" value="Ribonuclease T2-like"/>
    <property type="match status" value="1"/>
</dbReference>
<proteinExistence type="predicted"/>
<sequence>MASAICAQTLLRLLCLQFPAAVIVVLAMGSSSMVMNTSEQREFDYFALALQWPGTVCYRTRHCCSSNACCRRYP</sequence>
<comment type="caution">
    <text evidence="1">The sequence shown here is derived from an EMBL/GenBank/DDBJ whole genome shotgun (WGS) entry which is preliminary data.</text>
</comment>
<dbReference type="SUPFAM" id="SSF55895">
    <property type="entry name" value="Ribonuclease Rh-like"/>
    <property type="match status" value="1"/>
</dbReference>
<gene>
    <name evidence="1" type="ORF">CJ030_MR1G012861</name>
</gene>
<dbReference type="OrthoDB" id="435754at2759"/>
<organism evidence="1 2">
    <name type="scientific">Morella rubra</name>
    <name type="common">Chinese bayberry</name>
    <dbReference type="NCBI Taxonomy" id="262757"/>
    <lineage>
        <taxon>Eukaryota</taxon>
        <taxon>Viridiplantae</taxon>
        <taxon>Streptophyta</taxon>
        <taxon>Embryophyta</taxon>
        <taxon>Tracheophyta</taxon>
        <taxon>Spermatophyta</taxon>
        <taxon>Magnoliopsida</taxon>
        <taxon>eudicotyledons</taxon>
        <taxon>Gunneridae</taxon>
        <taxon>Pentapetalae</taxon>
        <taxon>rosids</taxon>
        <taxon>fabids</taxon>
        <taxon>Fagales</taxon>
        <taxon>Myricaceae</taxon>
        <taxon>Morella</taxon>
    </lineage>
</organism>
<keyword evidence="2" id="KW-1185">Reference proteome</keyword>
<dbReference type="AlphaFoldDB" id="A0A6A1WSH0"/>
<evidence type="ECO:0000313" key="2">
    <source>
        <dbReference type="Proteomes" id="UP000516437"/>
    </source>
</evidence>
<dbReference type="GO" id="GO:0033897">
    <property type="term" value="F:ribonuclease T2 activity"/>
    <property type="evidence" value="ECO:0007669"/>
    <property type="project" value="InterPro"/>
</dbReference>
<evidence type="ECO:0000313" key="1">
    <source>
        <dbReference type="EMBL" id="KAB1226738.1"/>
    </source>
</evidence>
<dbReference type="GO" id="GO:0003723">
    <property type="term" value="F:RNA binding"/>
    <property type="evidence" value="ECO:0007669"/>
    <property type="project" value="InterPro"/>
</dbReference>